<evidence type="ECO:0000256" key="4">
    <source>
        <dbReference type="ARBA" id="ARBA00023067"/>
    </source>
</evidence>
<dbReference type="GO" id="GO:0007076">
    <property type="term" value="P:mitotic chromosome condensation"/>
    <property type="evidence" value="ECO:0007669"/>
    <property type="project" value="InterPro"/>
</dbReference>
<dbReference type="GO" id="GO:0051301">
    <property type="term" value="P:cell division"/>
    <property type="evidence" value="ECO:0007669"/>
    <property type="project" value="UniProtKB-KW"/>
</dbReference>
<protein>
    <submittedName>
        <fullName evidence="9">Condensin-2 complex subunit D3</fullName>
    </submittedName>
</protein>
<evidence type="ECO:0000259" key="8">
    <source>
        <dbReference type="Pfam" id="PF12717"/>
    </source>
</evidence>
<evidence type="ECO:0000256" key="3">
    <source>
        <dbReference type="ARBA" id="ARBA00022776"/>
    </source>
</evidence>
<dbReference type="AlphaFoldDB" id="A0A4Y2M1N8"/>
<dbReference type="InterPro" id="IPR026971">
    <property type="entry name" value="CND1/NCAPD3"/>
</dbReference>
<dbReference type="SUPFAM" id="SSF48371">
    <property type="entry name" value="ARM repeat"/>
    <property type="match status" value="1"/>
</dbReference>
<dbReference type="EMBL" id="BGPR01006601">
    <property type="protein sequence ID" value="GBN20340.1"/>
    <property type="molecule type" value="Genomic_DNA"/>
</dbReference>
<dbReference type="GO" id="GO:0005634">
    <property type="term" value="C:nucleus"/>
    <property type="evidence" value="ECO:0007669"/>
    <property type="project" value="UniProtKB-SubCell"/>
</dbReference>
<keyword evidence="6" id="KW-0131">Cell cycle</keyword>
<dbReference type="PANTHER" id="PTHR14222">
    <property type="entry name" value="CONDENSIN"/>
    <property type="match status" value="1"/>
</dbReference>
<evidence type="ECO:0000256" key="5">
    <source>
        <dbReference type="ARBA" id="ARBA00023242"/>
    </source>
</evidence>
<evidence type="ECO:0000313" key="9">
    <source>
        <dbReference type="EMBL" id="GBN20340.1"/>
    </source>
</evidence>
<dbReference type="PANTHER" id="PTHR14222:SF1">
    <property type="entry name" value="CONDENSIN-2 COMPLEX SUBUNIT D3"/>
    <property type="match status" value="1"/>
</dbReference>
<evidence type="ECO:0000256" key="2">
    <source>
        <dbReference type="ARBA" id="ARBA00022618"/>
    </source>
</evidence>
<reference evidence="9 10" key="1">
    <citation type="journal article" date="2019" name="Sci. Rep.">
        <title>Orb-weaving spider Araneus ventricosus genome elucidates the spidroin gene catalogue.</title>
        <authorList>
            <person name="Kono N."/>
            <person name="Nakamura H."/>
            <person name="Ohtoshi R."/>
            <person name="Moran D.A.P."/>
            <person name="Shinohara A."/>
            <person name="Yoshida Y."/>
            <person name="Fujiwara M."/>
            <person name="Mori M."/>
            <person name="Tomita M."/>
            <person name="Arakawa K."/>
        </authorList>
    </citation>
    <scope>NUCLEOTIDE SEQUENCE [LARGE SCALE GENOMIC DNA]</scope>
</reference>
<keyword evidence="4" id="KW-0226">DNA condensation</keyword>
<dbReference type="Proteomes" id="UP000499080">
    <property type="component" value="Unassembled WGS sequence"/>
</dbReference>
<evidence type="ECO:0000256" key="1">
    <source>
        <dbReference type="ARBA" id="ARBA00004123"/>
    </source>
</evidence>
<sequence>MYQEKNTACIKKETEERENLGKEFQGVLKEKLASFAASVEIMPLMIEILFKIETYLGTENDFAQFADKMMQTSMDTLTPFISRKKSRQLPEEDLAVKSLTIFKEFSQMFPESITQNVLVLLKSFVYTKNDDSNTNTSKVSLRLRAHAFASLGKISLLNRELGLELLPVLAKELLTSKEDMLRNNAVLILTEFCTRYTSIGDQYMPLITACFKDKRYIIRYQTITFLVSLLQEGYLLTKNTLLFCLLSTIIDKYETIQEIGKYGLSTLIFEKKKNIFLESFTEAVFVFNHYFPSDNQGQQQTVKDMEHFAIPGEDNREKRMQIYKFMITCMEEGSRGLLVSNISRDILNSVAEGVFPLDDVVKCMVRDCFAVLVSKEIRVFDSDSLAHELEDGEDERVAKAELEIRKAMLVQPIVPVMISLKNCVLEAKSDLLSDIVLFLKEILSDYKNEIEDILADDKMLKMQVLFEMRNESNQQEKEAKEKKNKEMRNAKKSVPPASGDHIGEKTKEISAYLIRRSVCPGDGNASAAGSNDVSLRLVPQTPQNRNLSHKSSGVLGDMDTNNDINMPSTSGVGPINVKDIMYSSTPRVLLKPLKLKSPNVSKITMRVDDLDIDEI</sequence>
<organism evidence="9 10">
    <name type="scientific">Araneus ventricosus</name>
    <name type="common">Orbweaver spider</name>
    <name type="synonym">Epeira ventricosa</name>
    <dbReference type="NCBI Taxonomy" id="182803"/>
    <lineage>
        <taxon>Eukaryota</taxon>
        <taxon>Metazoa</taxon>
        <taxon>Ecdysozoa</taxon>
        <taxon>Arthropoda</taxon>
        <taxon>Chelicerata</taxon>
        <taxon>Arachnida</taxon>
        <taxon>Araneae</taxon>
        <taxon>Araneomorphae</taxon>
        <taxon>Entelegynae</taxon>
        <taxon>Araneoidea</taxon>
        <taxon>Araneidae</taxon>
        <taxon>Araneus</taxon>
    </lineage>
</organism>
<evidence type="ECO:0000256" key="6">
    <source>
        <dbReference type="ARBA" id="ARBA00023306"/>
    </source>
</evidence>
<comment type="caution">
    <text evidence="9">The sequence shown here is derived from an EMBL/GenBank/DDBJ whole genome shotgun (WGS) entry which is preliminary data.</text>
</comment>
<dbReference type="InterPro" id="IPR016024">
    <property type="entry name" value="ARM-type_fold"/>
</dbReference>
<keyword evidence="10" id="KW-1185">Reference proteome</keyword>
<dbReference type="GO" id="GO:0010032">
    <property type="term" value="P:meiotic chromosome condensation"/>
    <property type="evidence" value="ECO:0007669"/>
    <property type="project" value="TreeGrafter"/>
</dbReference>
<dbReference type="InterPro" id="IPR032682">
    <property type="entry name" value="Cnd1_C"/>
</dbReference>
<dbReference type="GO" id="GO:0000796">
    <property type="term" value="C:condensin complex"/>
    <property type="evidence" value="ECO:0007669"/>
    <property type="project" value="TreeGrafter"/>
</dbReference>
<keyword evidence="5" id="KW-0539">Nucleus</keyword>
<feature type="region of interest" description="Disordered" evidence="7">
    <location>
        <begin position="470"/>
        <end position="501"/>
    </location>
</feature>
<name>A0A4Y2M1N8_ARAVE</name>
<feature type="compositionally biased region" description="Basic and acidic residues" evidence="7">
    <location>
        <begin position="470"/>
        <end position="489"/>
    </location>
</feature>
<feature type="compositionally biased region" description="Polar residues" evidence="7">
    <location>
        <begin position="559"/>
        <end position="570"/>
    </location>
</feature>
<keyword evidence="2" id="KW-0132">Cell division</keyword>
<gene>
    <name evidence="9" type="primary">Ncapd3</name>
    <name evidence="9" type="ORF">AVEN_97794_1</name>
</gene>
<dbReference type="OrthoDB" id="6437653at2759"/>
<dbReference type="GO" id="GO:0042393">
    <property type="term" value="F:histone binding"/>
    <property type="evidence" value="ECO:0007669"/>
    <property type="project" value="TreeGrafter"/>
</dbReference>
<dbReference type="InterPro" id="IPR011989">
    <property type="entry name" value="ARM-like"/>
</dbReference>
<feature type="region of interest" description="Disordered" evidence="7">
    <location>
        <begin position="543"/>
        <end position="570"/>
    </location>
</feature>
<comment type="subcellular location">
    <subcellularLocation>
        <location evidence="1">Nucleus</location>
    </subcellularLocation>
</comment>
<evidence type="ECO:0000313" key="10">
    <source>
        <dbReference type="Proteomes" id="UP000499080"/>
    </source>
</evidence>
<dbReference type="Pfam" id="PF12717">
    <property type="entry name" value="Cnd1"/>
    <property type="match status" value="1"/>
</dbReference>
<keyword evidence="3" id="KW-0498">Mitosis</keyword>
<accession>A0A4Y2M1N8</accession>
<dbReference type="Gene3D" id="1.25.10.10">
    <property type="entry name" value="Leucine-rich Repeat Variant"/>
    <property type="match status" value="1"/>
</dbReference>
<proteinExistence type="predicted"/>
<dbReference type="GO" id="GO:0000779">
    <property type="term" value="C:condensed chromosome, centromeric region"/>
    <property type="evidence" value="ECO:0007669"/>
    <property type="project" value="TreeGrafter"/>
</dbReference>
<feature type="domain" description="Condensin complex subunit 1 C-terminal" evidence="8">
    <location>
        <begin position="180"/>
        <end position="335"/>
    </location>
</feature>
<evidence type="ECO:0000256" key="7">
    <source>
        <dbReference type="SAM" id="MobiDB-lite"/>
    </source>
</evidence>